<keyword evidence="3" id="KW-1185">Reference proteome</keyword>
<gene>
    <name evidence="2" type="ORF">CTEN210_16644</name>
</gene>
<name>A0AAD3HEL8_9STRA</name>
<proteinExistence type="predicted"/>
<reference evidence="2 3" key="1">
    <citation type="journal article" date="2021" name="Sci. Rep.">
        <title>The genome of the diatom Chaetoceros tenuissimus carries an ancient integrated fragment of an extant virus.</title>
        <authorList>
            <person name="Hongo Y."/>
            <person name="Kimura K."/>
            <person name="Takaki Y."/>
            <person name="Yoshida Y."/>
            <person name="Baba S."/>
            <person name="Kobayashi G."/>
            <person name="Nagasaki K."/>
            <person name="Hano T."/>
            <person name="Tomaru Y."/>
        </authorList>
    </citation>
    <scope>NUCLEOTIDE SEQUENCE [LARGE SCALE GENOMIC DNA]</scope>
    <source>
        <strain evidence="2 3">NIES-3715</strain>
    </source>
</reference>
<protein>
    <submittedName>
        <fullName evidence="2">Uncharacterized protein</fullName>
    </submittedName>
</protein>
<dbReference type="EMBL" id="BLLK01000069">
    <property type="protein sequence ID" value="GFH60168.1"/>
    <property type="molecule type" value="Genomic_DNA"/>
</dbReference>
<feature type="region of interest" description="Disordered" evidence="1">
    <location>
        <begin position="123"/>
        <end position="166"/>
    </location>
</feature>
<evidence type="ECO:0000313" key="3">
    <source>
        <dbReference type="Proteomes" id="UP001054902"/>
    </source>
</evidence>
<evidence type="ECO:0000313" key="2">
    <source>
        <dbReference type="EMBL" id="GFH60168.1"/>
    </source>
</evidence>
<feature type="compositionally biased region" description="Basic and acidic residues" evidence="1">
    <location>
        <begin position="123"/>
        <end position="143"/>
    </location>
</feature>
<sequence length="213" mass="24681">MHIPSSRKRICNGSSNSNSRITYQSRMSYLKSREGRSNKNLVGENKPSTFTFAPHLRPITPAKLLPPKQFMTKEVSFRHLYRRHHPPKKLAKMNLLTRKENPQRTKKREQIYAKIRASELAMEKMKHEKEIRQSNKNERKDTSEMSISERSISEISQDEGDFREPNITKKGVIVSGFVTEKRRHYNKSGNSSVSTNDDILGGNFSFLSDWKGI</sequence>
<accession>A0AAD3HEL8</accession>
<feature type="compositionally biased region" description="Low complexity" evidence="1">
    <location>
        <begin position="144"/>
        <end position="155"/>
    </location>
</feature>
<dbReference type="AlphaFoldDB" id="A0AAD3HEL8"/>
<evidence type="ECO:0000256" key="1">
    <source>
        <dbReference type="SAM" id="MobiDB-lite"/>
    </source>
</evidence>
<organism evidence="2 3">
    <name type="scientific">Chaetoceros tenuissimus</name>
    <dbReference type="NCBI Taxonomy" id="426638"/>
    <lineage>
        <taxon>Eukaryota</taxon>
        <taxon>Sar</taxon>
        <taxon>Stramenopiles</taxon>
        <taxon>Ochrophyta</taxon>
        <taxon>Bacillariophyta</taxon>
        <taxon>Coscinodiscophyceae</taxon>
        <taxon>Chaetocerotophycidae</taxon>
        <taxon>Chaetocerotales</taxon>
        <taxon>Chaetocerotaceae</taxon>
        <taxon>Chaetoceros</taxon>
    </lineage>
</organism>
<comment type="caution">
    <text evidence="2">The sequence shown here is derived from an EMBL/GenBank/DDBJ whole genome shotgun (WGS) entry which is preliminary data.</text>
</comment>
<dbReference type="Proteomes" id="UP001054902">
    <property type="component" value="Unassembled WGS sequence"/>
</dbReference>